<dbReference type="GO" id="GO:0000049">
    <property type="term" value="F:tRNA binding"/>
    <property type="evidence" value="ECO:0007669"/>
    <property type="project" value="TreeGrafter"/>
</dbReference>
<accession>A0A371XE19</accession>
<evidence type="ECO:0000259" key="9">
    <source>
        <dbReference type="Pfam" id="PF01743"/>
    </source>
</evidence>
<evidence type="ECO:0000256" key="4">
    <source>
        <dbReference type="ARBA" id="ARBA00022695"/>
    </source>
</evidence>
<evidence type="ECO:0000256" key="5">
    <source>
        <dbReference type="ARBA" id="ARBA00022723"/>
    </source>
</evidence>
<dbReference type="PANTHER" id="PTHR46173:SF1">
    <property type="entry name" value="CCA TRNA NUCLEOTIDYLTRANSFERASE 1, MITOCHONDRIAL"/>
    <property type="match status" value="1"/>
</dbReference>
<evidence type="ECO:0000256" key="7">
    <source>
        <dbReference type="ARBA" id="ARBA00022842"/>
    </source>
</evidence>
<evidence type="ECO:0000313" key="12">
    <source>
        <dbReference type="Proteomes" id="UP000262379"/>
    </source>
</evidence>
<protein>
    <submittedName>
        <fullName evidence="11">CCA tRNA nucleotidyltransferase</fullName>
    </submittedName>
</protein>
<keyword evidence="6" id="KW-0547">Nucleotide-binding</keyword>
<keyword evidence="7" id="KW-0460">Magnesium</keyword>
<keyword evidence="4" id="KW-0548">Nucleotidyltransferase</keyword>
<dbReference type="Gene3D" id="1.10.3090.10">
    <property type="entry name" value="cca-adding enzyme, domain 2"/>
    <property type="match status" value="1"/>
</dbReference>
<keyword evidence="5" id="KW-0479">Metal-binding</keyword>
<evidence type="ECO:0000313" key="11">
    <source>
        <dbReference type="EMBL" id="RFC67477.1"/>
    </source>
</evidence>
<dbReference type="Pfam" id="PF01743">
    <property type="entry name" value="PolyA_pol"/>
    <property type="match status" value="1"/>
</dbReference>
<evidence type="ECO:0000256" key="1">
    <source>
        <dbReference type="ARBA" id="ARBA00001946"/>
    </source>
</evidence>
<dbReference type="GO" id="GO:0046872">
    <property type="term" value="F:metal ion binding"/>
    <property type="evidence" value="ECO:0007669"/>
    <property type="project" value="UniProtKB-KW"/>
</dbReference>
<gene>
    <name evidence="11" type="ORF">DY251_10780</name>
</gene>
<reference evidence="12" key="1">
    <citation type="submission" date="2018-08" db="EMBL/GenBank/DDBJ databases">
        <authorList>
            <person name="Im W.T."/>
        </authorList>
    </citation>
    <scope>NUCLEOTIDE SEQUENCE [LARGE SCALE GENOMIC DNA]</scope>
    <source>
        <strain evidence="12">LA-28</strain>
    </source>
</reference>
<dbReference type="RefSeq" id="WP_116623910.1">
    <property type="nucleotide sequence ID" value="NZ_QURN01000007.1"/>
</dbReference>
<dbReference type="InterPro" id="IPR032828">
    <property type="entry name" value="PolyA_RNA-bd"/>
</dbReference>
<dbReference type="PANTHER" id="PTHR46173">
    <property type="entry name" value="CCA TRNA NUCLEOTIDYLTRANSFERASE 1, MITOCHONDRIAL"/>
    <property type="match status" value="1"/>
</dbReference>
<dbReference type="GO" id="GO:0008033">
    <property type="term" value="P:tRNA processing"/>
    <property type="evidence" value="ECO:0007669"/>
    <property type="project" value="UniProtKB-KW"/>
</dbReference>
<dbReference type="InterPro" id="IPR050264">
    <property type="entry name" value="Bact_CCA-adding_enz_type3_sf"/>
</dbReference>
<keyword evidence="2 8" id="KW-0808">Transferase</keyword>
<dbReference type="EMBL" id="QURN01000007">
    <property type="protein sequence ID" value="RFC67477.1"/>
    <property type="molecule type" value="Genomic_DNA"/>
</dbReference>
<evidence type="ECO:0000256" key="8">
    <source>
        <dbReference type="RuleBase" id="RU003953"/>
    </source>
</evidence>
<dbReference type="GO" id="GO:0016779">
    <property type="term" value="F:nucleotidyltransferase activity"/>
    <property type="evidence" value="ECO:0007669"/>
    <property type="project" value="UniProtKB-KW"/>
</dbReference>
<dbReference type="CDD" id="cd05398">
    <property type="entry name" value="NT_ClassII-CCAase"/>
    <property type="match status" value="1"/>
</dbReference>
<comment type="caution">
    <text evidence="11">The sequence shown here is derived from an EMBL/GenBank/DDBJ whole genome shotgun (WGS) entry which is preliminary data.</text>
</comment>
<feature type="domain" description="tRNA nucleotidyltransferase/poly(A) polymerase RNA and SrmB- binding" evidence="10">
    <location>
        <begin position="191"/>
        <end position="242"/>
    </location>
</feature>
<dbReference type="Gene3D" id="3.30.460.10">
    <property type="entry name" value="Beta Polymerase, domain 2"/>
    <property type="match status" value="1"/>
</dbReference>
<comment type="cofactor">
    <cofactor evidence="1">
        <name>Mg(2+)</name>
        <dbReference type="ChEBI" id="CHEBI:18420"/>
    </cofactor>
</comment>
<dbReference type="Pfam" id="PF12627">
    <property type="entry name" value="PolyA_pol_RNAbd"/>
    <property type="match status" value="1"/>
</dbReference>
<name>A0A371XE19_9HYPH</name>
<feature type="domain" description="Poly A polymerase head" evidence="9">
    <location>
        <begin position="33"/>
        <end position="155"/>
    </location>
</feature>
<organism evidence="11 12">
    <name type="scientific">Mesorhizobium denitrificans</name>
    <dbReference type="NCBI Taxonomy" id="2294114"/>
    <lineage>
        <taxon>Bacteria</taxon>
        <taxon>Pseudomonadati</taxon>
        <taxon>Pseudomonadota</taxon>
        <taxon>Alphaproteobacteria</taxon>
        <taxon>Hyphomicrobiales</taxon>
        <taxon>Phyllobacteriaceae</taxon>
        <taxon>Mesorhizobium</taxon>
    </lineage>
</organism>
<keyword evidence="12" id="KW-1185">Reference proteome</keyword>
<evidence type="ECO:0000256" key="2">
    <source>
        <dbReference type="ARBA" id="ARBA00022679"/>
    </source>
</evidence>
<keyword evidence="8" id="KW-0694">RNA-binding</keyword>
<evidence type="ECO:0000256" key="3">
    <source>
        <dbReference type="ARBA" id="ARBA00022694"/>
    </source>
</evidence>
<keyword evidence="3" id="KW-0819">tRNA processing</keyword>
<evidence type="ECO:0000259" key="10">
    <source>
        <dbReference type="Pfam" id="PF12627"/>
    </source>
</evidence>
<dbReference type="SUPFAM" id="SSF81891">
    <property type="entry name" value="Poly A polymerase C-terminal region-like"/>
    <property type="match status" value="1"/>
</dbReference>
<sequence>MSGTASIAERAPWLANPALQKLLAVLSQNGEEARIAGGAVRNALLGDPVADVDIATTNLPDETIRCASAAGFKTVPTGIEHGTITVIVEGSAYEVTTLRDDVETDGRHAVVHFGRDWKRDAERRDFTINALYVEADGTVIDLVGGLADIEARRLRFIGDAEKRIREDYLRILRFFRFFAWYGSGRPDADGLKACARLKDGLERLSAERVWSELKKLLGAPDPSRALLWMRQSGVLSKILPESEKWGIDAIHPLVSTEKELGWTADPLLRLEAIVPPDAPRMKSLAERLRLSTRESDRLVNWAAEAQTAADTSDLALRKRLYFGEPEGVADRLRLSLASAHAKAVSDDAALKDAAGFSRQLKIAEAWKKPELPVKGNDLIALGLETGPQLGKALRSLEEVWADSGFVLNRQALLEKAKALPAIQERP</sequence>
<comment type="similarity">
    <text evidence="8">Belongs to the tRNA nucleotidyltransferase/poly(A) polymerase family.</text>
</comment>
<dbReference type="AlphaFoldDB" id="A0A371XE19"/>
<dbReference type="InterPro" id="IPR043519">
    <property type="entry name" value="NT_sf"/>
</dbReference>
<evidence type="ECO:0000256" key="6">
    <source>
        <dbReference type="ARBA" id="ARBA00022741"/>
    </source>
</evidence>
<dbReference type="InterPro" id="IPR002646">
    <property type="entry name" value="PolA_pol_head_dom"/>
</dbReference>
<dbReference type="Proteomes" id="UP000262379">
    <property type="component" value="Unassembled WGS sequence"/>
</dbReference>
<dbReference type="SUPFAM" id="SSF81301">
    <property type="entry name" value="Nucleotidyltransferase"/>
    <property type="match status" value="1"/>
</dbReference>
<dbReference type="GO" id="GO:0000166">
    <property type="term" value="F:nucleotide binding"/>
    <property type="evidence" value="ECO:0007669"/>
    <property type="project" value="UniProtKB-KW"/>
</dbReference>
<proteinExistence type="inferred from homology"/>